<comment type="subcellular location">
    <subcellularLocation>
        <location evidence="1">Membrane</location>
        <topology evidence="1">Multi-pass membrane protein</topology>
    </subcellularLocation>
</comment>
<keyword evidence="8" id="KW-1185">Reference proteome</keyword>
<feature type="transmembrane region" description="Helical" evidence="5">
    <location>
        <begin position="181"/>
        <end position="201"/>
    </location>
</feature>
<feature type="domain" description="Sodium/calcium exchanger membrane region" evidence="6">
    <location>
        <begin position="11"/>
        <end position="159"/>
    </location>
</feature>
<dbReference type="RefSeq" id="WP_382208492.1">
    <property type="nucleotide sequence ID" value="NZ_JBHSZH010000001.1"/>
</dbReference>
<dbReference type="Pfam" id="PF01699">
    <property type="entry name" value="Na_Ca_ex"/>
    <property type="match status" value="2"/>
</dbReference>
<dbReference type="PANTHER" id="PTHR10846">
    <property type="entry name" value="SODIUM/POTASSIUM/CALCIUM EXCHANGER"/>
    <property type="match status" value="1"/>
</dbReference>
<protein>
    <submittedName>
        <fullName evidence="7">Sodium:calcium antiporter</fullName>
    </submittedName>
</protein>
<evidence type="ECO:0000313" key="7">
    <source>
        <dbReference type="EMBL" id="MFC7078947.1"/>
    </source>
</evidence>
<feature type="domain" description="Sodium/calcium exchanger membrane region" evidence="6">
    <location>
        <begin position="185"/>
        <end position="322"/>
    </location>
</feature>
<dbReference type="InterPro" id="IPR044880">
    <property type="entry name" value="NCX_ion-bd_dom_sf"/>
</dbReference>
<evidence type="ECO:0000259" key="6">
    <source>
        <dbReference type="Pfam" id="PF01699"/>
    </source>
</evidence>
<reference evidence="7 8" key="1">
    <citation type="journal article" date="2019" name="Int. J. Syst. Evol. Microbiol.">
        <title>The Global Catalogue of Microorganisms (GCM) 10K type strain sequencing project: providing services to taxonomists for standard genome sequencing and annotation.</title>
        <authorList>
            <consortium name="The Broad Institute Genomics Platform"/>
            <consortium name="The Broad Institute Genome Sequencing Center for Infectious Disease"/>
            <person name="Wu L."/>
            <person name="Ma J."/>
        </authorList>
    </citation>
    <scope>NUCLEOTIDE SEQUENCE [LARGE SCALE GENOMIC DNA]</scope>
    <source>
        <strain evidence="7 8">DT72</strain>
    </source>
</reference>
<dbReference type="Proteomes" id="UP001596407">
    <property type="component" value="Unassembled WGS sequence"/>
</dbReference>
<feature type="transmembrane region" description="Helical" evidence="5">
    <location>
        <begin position="245"/>
        <end position="272"/>
    </location>
</feature>
<feature type="transmembrane region" description="Helical" evidence="5">
    <location>
        <begin position="310"/>
        <end position="328"/>
    </location>
</feature>
<evidence type="ECO:0000256" key="2">
    <source>
        <dbReference type="ARBA" id="ARBA00022692"/>
    </source>
</evidence>
<dbReference type="AlphaFoldDB" id="A0ABD5WIH9"/>
<organism evidence="7 8">
    <name type="scientific">Halorussus caseinilyticus</name>
    <dbReference type="NCBI Taxonomy" id="3034025"/>
    <lineage>
        <taxon>Archaea</taxon>
        <taxon>Methanobacteriati</taxon>
        <taxon>Methanobacteriota</taxon>
        <taxon>Stenosarchaea group</taxon>
        <taxon>Halobacteria</taxon>
        <taxon>Halobacteriales</taxon>
        <taxon>Haladaptataceae</taxon>
        <taxon>Halorussus</taxon>
    </lineage>
</organism>
<name>A0ABD5WIH9_9EURY</name>
<dbReference type="GO" id="GO:0016020">
    <property type="term" value="C:membrane"/>
    <property type="evidence" value="ECO:0007669"/>
    <property type="project" value="UniProtKB-SubCell"/>
</dbReference>
<dbReference type="Gene3D" id="1.20.1420.30">
    <property type="entry name" value="NCX, central ion-binding region"/>
    <property type="match status" value="1"/>
</dbReference>
<evidence type="ECO:0000313" key="8">
    <source>
        <dbReference type="Proteomes" id="UP001596407"/>
    </source>
</evidence>
<keyword evidence="2 5" id="KW-0812">Transmembrane</keyword>
<evidence type="ECO:0000256" key="3">
    <source>
        <dbReference type="ARBA" id="ARBA00022989"/>
    </source>
</evidence>
<proteinExistence type="predicted"/>
<accession>A0ABD5WIH9</accession>
<gene>
    <name evidence="7" type="ORF">ACFQJ6_01185</name>
</gene>
<dbReference type="InterPro" id="IPR004837">
    <property type="entry name" value="NaCa_Exmemb"/>
</dbReference>
<dbReference type="PANTHER" id="PTHR10846:SF8">
    <property type="entry name" value="INNER MEMBRANE PROTEIN YRBG"/>
    <property type="match status" value="1"/>
</dbReference>
<feature type="transmembrane region" description="Helical" evidence="5">
    <location>
        <begin position="116"/>
        <end position="134"/>
    </location>
</feature>
<keyword evidence="3 5" id="KW-1133">Transmembrane helix</keyword>
<feature type="transmembrane region" description="Helical" evidence="5">
    <location>
        <begin position="278"/>
        <end position="298"/>
    </location>
</feature>
<comment type="caution">
    <text evidence="7">The sequence shown here is derived from an EMBL/GenBank/DDBJ whole genome shotgun (WGS) entry which is preliminary data.</text>
</comment>
<dbReference type="InterPro" id="IPR004481">
    <property type="entry name" value="K/Na/Ca-exchanger"/>
</dbReference>
<feature type="transmembrane region" description="Helical" evidence="5">
    <location>
        <begin position="213"/>
        <end position="233"/>
    </location>
</feature>
<feature type="transmembrane region" description="Helical" evidence="5">
    <location>
        <begin position="140"/>
        <end position="160"/>
    </location>
</feature>
<evidence type="ECO:0000256" key="5">
    <source>
        <dbReference type="SAM" id="Phobius"/>
    </source>
</evidence>
<evidence type="ECO:0000256" key="1">
    <source>
        <dbReference type="ARBA" id="ARBA00004141"/>
    </source>
</evidence>
<feature type="transmembrane region" description="Helical" evidence="5">
    <location>
        <begin position="6"/>
        <end position="23"/>
    </location>
</feature>
<evidence type="ECO:0000256" key="4">
    <source>
        <dbReference type="ARBA" id="ARBA00023136"/>
    </source>
</evidence>
<keyword evidence="4 5" id="KW-0472">Membrane</keyword>
<dbReference type="EMBL" id="JBHSZH010000001">
    <property type="protein sequence ID" value="MFC7078947.1"/>
    <property type="molecule type" value="Genomic_DNA"/>
</dbReference>
<sequence>MPVTPRSVVAVLVGGVSLYLLLVSTRVTVQRLVNVAQGYGVSESVIGLTVVAVGTSLPEISANATASVGILTGALDAGVASATVLGGSIGSSVVQQTLLVGVFLFAAGEVTLSRSFVRSSYVPMMLSAALVLALSADGEIARLDGLLLVGAFLVYLYYTYDRRERATVPEGLEVRNVGVRTDAAIALGGLAVVLASAYLVLSALEVLVASLDLGGSLVGIATLGVGTALPELSTVGESIRRKRPTLALGTLVGSNVVNLLVAVGLGGVISGYSVPDAVLYWDLPVMLAIGVGAFIYVTRVTDGELNRRDASTFVVAYFGFVAGHLLLFPSS</sequence>